<reference evidence="7" key="1">
    <citation type="submission" date="2016-11" db="UniProtKB">
        <authorList>
            <consortium name="WormBaseParasite"/>
        </authorList>
    </citation>
    <scope>IDENTIFICATION</scope>
</reference>
<keyword evidence="6" id="KW-1185">Reference proteome</keyword>
<dbReference type="WBParaSite" id="BXY_0462600.1">
    <property type="protein sequence ID" value="BXY_0462600.1"/>
    <property type="gene ID" value="BXY_0462600"/>
</dbReference>
<reference evidence="4" key="2">
    <citation type="submission" date="2020-08" db="EMBL/GenBank/DDBJ databases">
        <authorList>
            <person name="Kikuchi T."/>
        </authorList>
    </citation>
    <scope>NUCLEOTIDE SEQUENCE</scope>
    <source>
        <strain evidence="3">Ka4C1</strain>
    </source>
</reference>
<feature type="region of interest" description="Disordered" evidence="1">
    <location>
        <begin position="433"/>
        <end position="452"/>
    </location>
</feature>
<feature type="compositionally biased region" description="Low complexity" evidence="1">
    <location>
        <begin position="309"/>
        <end position="331"/>
    </location>
</feature>
<evidence type="ECO:0000313" key="5">
    <source>
        <dbReference type="Proteomes" id="UP000095284"/>
    </source>
</evidence>
<dbReference type="EMBL" id="CAJFCV020000005">
    <property type="protein sequence ID" value="CAG9124656.1"/>
    <property type="molecule type" value="Genomic_DNA"/>
</dbReference>
<dbReference type="Proteomes" id="UP000095284">
    <property type="component" value="Unplaced"/>
</dbReference>
<dbReference type="OrthoDB" id="5843400at2759"/>
<evidence type="ECO:0000313" key="4">
    <source>
        <dbReference type="EMBL" id="CAG9124656.1"/>
    </source>
</evidence>
<feature type="region of interest" description="Disordered" evidence="1">
    <location>
        <begin position="516"/>
        <end position="549"/>
    </location>
</feature>
<proteinExistence type="predicted"/>
<dbReference type="EMBL" id="CAJFDI010000005">
    <property type="protein sequence ID" value="CAD5232357.1"/>
    <property type="molecule type" value="Genomic_DNA"/>
</dbReference>
<feature type="compositionally biased region" description="Polar residues" evidence="1">
    <location>
        <begin position="433"/>
        <end position="442"/>
    </location>
</feature>
<gene>
    <name evidence="3" type="ORF">BXYJ_LOCUS12448</name>
</gene>
<organism evidence="5 7">
    <name type="scientific">Bursaphelenchus xylophilus</name>
    <name type="common">Pinewood nematode worm</name>
    <name type="synonym">Aphelenchoides xylophilus</name>
    <dbReference type="NCBI Taxonomy" id="6326"/>
    <lineage>
        <taxon>Eukaryota</taxon>
        <taxon>Metazoa</taxon>
        <taxon>Ecdysozoa</taxon>
        <taxon>Nematoda</taxon>
        <taxon>Chromadorea</taxon>
        <taxon>Rhabditida</taxon>
        <taxon>Tylenchina</taxon>
        <taxon>Tylenchomorpha</taxon>
        <taxon>Aphelenchoidea</taxon>
        <taxon>Aphelenchoididae</taxon>
        <taxon>Bursaphelenchus</taxon>
    </lineage>
</organism>
<feature type="compositionally biased region" description="Low complexity" evidence="1">
    <location>
        <begin position="339"/>
        <end position="349"/>
    </location>
</feature>
<name>A0A1I7RV65_BURXY</name>
<evidence type="ECO:0000313" key="7">
    <source>
        <dbReference type="WBParaSite" id="BXY_0462600.1"/>
    </source>
</evidence>
<evidence type="ECO:0000256" key="1">
    <source>
        <dbReference type="SAM" id="MobiDB-lite"/>
    </source>
</evidence>
<evidence type="ECO:0000313" key="3">
    <source>
        <dbReference type="EMBL" id="CAD5232357.1"/>
    </source>
</evidence>
<feature type="region of interest" description="Disordered" evidence="1">
    <location>
        <begin position="309"/>
        <end position="352"/>
    </location>
</feature>
<dbReference type="eggNOG" id="ENOG502SA6V">
    <property type="taxonomic scope" value="Eukaryota"/>
</dbReference>
<dbReference type="SMART" id="SM00355">
    <property type="entry name" value="ZnF_C2H2"/>
    <property type="match status" value="2"/>
</dbReference>
<feature type="domain" description="C2H2-type" evidence="2">
    <location>
        <begin position="460"/>
        <end position="483"/>
    </location>
</feature>
<dbReference type="Proteomes" id="UP000659654">
    <property type="component" value="Unassembled WGS sequence"/>
</dbReference>
<sequence>MSEGLVKNELPDSNPPTTSTSPNYELKPAGRPNPDNNNCIYANQQFETNYIVMNDQEPSSLSAYLSTTFNLLESDPSQNSCFRSNQEQKAVYYDRSQTYYQQPVQMNGYPQYMMVDREAMSNRCQDYNYEPAEKRQRFPSTVRQCQQEYTDNFRRFINIPSTSTGPSSAPATNNSEDSGVQSPDGSEDSDGSVSGGGTVMCPACKNVYNSPRSLTGHIGRTEKCREAIGRDYLEDIMKRGDSVCIPDATAPGEGISPVCPHCNRFISHYKGNIRRHVNSCKRTSPRKESNASETMTPFGYSGISSSSGSTASSFDLATPSASTTSNPSAMSLEDQAPCSSAASTTSTSTVVPKPDLMLQPPTHHYAPQQPPTYHMGGYMHPEDPVVHQMQMPPQHLPHGYVDYMPYDMPIPMHQQMYQPVYGQMDMVPPQQMAPLQQEQPAPTKSRPPKHNGMVTPDDPYVCSWCTFTTVYKGNMKRHLISCHNCNDELLRKYNFELERLRKSAACRAGPDSLPFIEIRPAQPPGTRRPRNANSNSKNMGRPKKDKEIKREQVMMDQPKMMHEQGMGYVDGNGIQYSVVPPPQTMDSYEMSMQFMNQPAQVLSAPNASYGLIKDCGNDSGLGIQDEFGEVNQPPPLPGY</sequence>
<feature type="region of interest" description="Disordered" evidence="1">
    <location>
        <begin position="1"/>
        <end position="36"/>
    </location>
</feature>
<dbReference type="Proteomes" id="UP000582659">
    <property type="component" value="Unassembled WGS sequence"/>
</dbReference>
<evidence type="ECO:0000259" key="2">
    <source>
        <dbReference type="SMART" id="SM00355"/>
    </source>
</evidence>
<feature type="compositionally biased region" description="Low complexity" evidence="1">
    <location>
        <begin position="160"/>
        <end position="172"/>
    </location>
</feature>
<protein>
    <submittedName>
        <fullName evidence="3">(pine wood nematode) hypothetical protein</fullName>
    </submittedName>
</protein>
<feature type="region of interest" description="Disordered" evidence="1">
    <location>
        <begin position="157"/>
        <end position="194"/>
    </location>
</feature>
<dbReference type="AlphaFoldDB" id="A0A1I7RV65"/>
<dbReference type="InterPro" id="IPR013087">
    <property type="entry name" value="Znf_C2H2_type"/>
</dbReference>
<accession>A0A1I7RV65</accession>
<feature type="domain" description="C2H2-type" evidence="2">
    <location>
        <begin position="199"/>
        <end position="219"/>
    </location>
</feature>
<evidence type="ECO:0000313" key="6">
    <source>
        <dbReference type="Proteomes" id="UP000659654"/>
    </source>
</evidence>